<keyword evidence="2" id="KW-0521">NADP</keyword>
<reference evidence="4 5" key="1">
    <citation type="submission" date="2016-12" db="EMBL/GenBank/DDBJ databases">
        <title>The genomes of Aspergillus section Nigri reveals drivers in fungal speciation.</title>
        <authorList>
            <consortium name="DOE Joint Genome Institute"/>
            <person name="Vesth T.C."/>
            <person name="Nybo J."/>
            <person name="Theobald S."/>
            <person name="Brandl J."/>
            <person name="Frisvad J.C."/>
            <person name="Nielsen K.F."/>
            <person name="Lyhne E.K."/>
            <person name="Kogle M.E."/>
            <person name="Kuo A."/>
            <person name="Riley R."/>
            <person name="Clum A."/>
            <person name="Nolan M."/>
            <person name="Lipzen A."/>
            <person name="Salamov A."/>
            <person name="Henrissat B."/>
            <person name="Wiebenga A."/>
            <person name="De Vries R.P."/>
            <person name="Grigoriev I.V."/>
            <person name="Mortensen U.H."/>
            <person name="Andersen M.R."/>
            <person name="Baker S.E."/>
        </authorList>
    </citation>
    <scope>NUCLEOTIDE SEQUENCE [LARGE SCALE GENOMIC DNA]</scope>
    <source>
        <strain evidence="4 5">CBS 121591</strain>
    </source>
</reference>
<dbReference type="SUPFAM" id="SSF51735">
    <property type="entry name" value="NAD(P)-binding Rossmann-fold domains"/>
    <property type="match status" value="1"/>
</dbReference>
<dbReference type="Gene3D" id="3.40.50.720">
    <property type="entry name" value="NAD(P)-binding Rossmann-like Domain"/>
    <property type="match status" value="1"/>
</dbReference>
<dbReference type="STRING" id="1448315.A0A319CII5"/>
<keyword evidence="3" id="KW-0560">Oxidoreductase</keyword>
<evidence type="ECO:0000313" key="4">
    <source>
        <dbReference type="EMBL" id="PYH85485.1"/>
    </source>
</evidence>
<accession>A0A319CII5</accession>
<evidence type="ECO:0000313" key="5">
    <source>
        <dbReference type="Proteomes" id="UP000248340"/>
    </source>
</evidence>
<organism evidence="4 5">
    <name type="scientific">Aspergillus uvarum CBS 121591</name>
    <dbReference type="NCBI Taxonomy" id="1448315"/>
    <lineage>
        <taxon>Eukaryota</taxon>
        <taxon>Fungi</taxon>
        <taxon>Dikarya</taxon>
        <taxon>Ascomycota</taxon>
        <taxon>Pezizomycotina</taxon>
        <taxon>Eurotiomycetes</taxon>
        <taxon>Eurotiomycetidae</taxon>
        <taxon>Eurotiales</taxon>
        <taxon>Aspergillaceae</taxon>
        <taxon>Aspergillus</taxon>
        <taxon>Aspergillus subgen. Circumdati</taxon>
    </lineage>
</organism>
<keyword evidence="5" id="KW-1185">Reference proteome</keyword>
<dbReference type="PANTHER" id="PTHR24320">
    <property type="entry name" value="RETINOL DEHYDROGENASE"/>
    <property type="match status" value="1"/>
</dbReference>
<dbReference type="PANTHER" id="PTHR24320:SF252">
    <property type="entry name" value="DEHYDROGENASE_REDUCTASE FAMILY PROTEIN, PUTATIVE (AFU_ORTHOLOGUE AFUA_3G08550)-RELATED"/>
    <property type="match status" value="1"/>
</dbReference>
<dbReference type="OrthoDB" id="191139at2759"/>
<evidence type="ECO:0000256" key="2">
    <source>
        <dbReference type="ARBA" id="ARBA00022857"/>
    </source>
</evidence>
<dbReference type="Proteomes" id="UP000248340">
    <property type="component" value="Unassembled WGS sequence"/>
</dbReference>
<dbReference type="PRINTS" id="PR00081">
    <property type="entry name" value="GDHRDH"/>
</dbReference>
<dbReference type="Pfam" id="PF00106">
    <property type="entry name" value="adh_short"/>
    <property type="match status" value="1"/>
</dbReference>
<name>A0A319CII5_9EURO</name>
<dbReference type="AlphaFoldDB" id="A0A319CII5"/>
<dbReference type="RefSeq" id="XP_025495685.1">
    <property type="nucleotide sequence ID" value="XM_025634254.1"/>
</dbReference>
<sequence length="384" mass="42230">MVLDPCYSPEPPVPLTTTTTTTTTTTITITVPTMAVTFDITPEREASKLHFLYRQFFLAAPAVSPKEVDLTGKVAIVTGATVGLGLETARQLLDLNCQLILAVRDVKRGEQARRNLLEGRSPPLPAEQIAVWPLDLASYESIRAFAARTQSLPHLDMAVLNAGVYKVDEQFDPTTGYEEGVQINYLANVLLLVLLLPVLYAKRRGPQQPGRLVLVNSDTAAWSAFRERSARPLLPAFQRPMQPAWNMQERYGVSKLLGQFFLVELAQRVPPSAVTVTSANCGMCYGSAIGREGAGRVEGYAWAVISRILGRSCAVGARTFVHAAACFGQEVHGQYLEDARLRPLAPIVYQSEGLRIAKLLWEETMEELSFAGVREIVEEMAKLK</sequence>
<gene>
    <name evidence="4" type="ORF">BO82DRAFT_350829</name>
</gene>
<dbReference type="InterPro" id="IPR002347">
    <property type="entry name" value="SDR_fam"/>
</dbReference>
<dbReference type="EMBL" id="KZ821679">
    <property type="protein sequence ID" value="PYH85485.1"/>
    <property type="molecule type" value="Genomic_DNA"/>
</dbReference>
<dbReference type="GO" id="GO:0016491">
    <property type="term" value="F:oxidoreductase activity"/>
    <property type="evidence" value="ECO:0007669"/>
    <property type="project" value="UniProtKB-KW"/>
</dbReference>
<evidence type="ECO:0000256" key="1">
    <source>
        <dbReference type="ARBA" id="ARBA00006484"/>
    </source>
</evidence>
<dbReference type="InterPro" id="IPR036291">
    <property type="entry name" value="NAD(P)-bd_dom_sf"/>
</dbReference>
<evidence type="ECO:0000256" key="3">
    <source>
        <dbReference type="ARBA" id="ARBA00023002"/>
    </source>
</evidence>
<protein>
    <submittedName>
        <fullName evidence="4">Putative short-chain dehydrogenase</fullName>
    </submittedName>
</protein>
<comment type="similarity">
    <text evidence="1">Belongs to the short-chain dehydrogenases/reductases (SDR) family.</text>
</comment>
<dbReference type="VEuPathDB" id="FungiDB:BO82DRAFT_350829"/>
<dbReference type="GeneID" id="37136995"/>
<proteinExistence type="inferred from homology"/>